<reference evidence="2" key="1">
    <citation type="submission" date="2017-07" db="EMBL/GenBank/DDBJ databases">
        <title>Taro Niue Genome Assembly and Annotation.</title>
        <authorList>
            <person name="Atibalentja N."/>
            <person name="Keating K."/>
            <person name="Fields C.J."/>
        </authorList>
    </citation>
    <scope>NUCLEOTIDE SEQUENCE</scope>
    <source>
        <strain evidence="2">Niue_2</strain>
        <tissue evidence="2">Leaf</tissue>
    </source>
</reference>
<name>A0A843USF7_COLES</name>
<evidence type="ECO:0000256" key="1">
    <source>
        <dbReference type="SAM" id="MobiDB-lite"/>
    </source>
</evidence>
<comment type="caution">
    <text evidence="2">The sequence shown here is derived from an EMBL/GenBank/DDBJ whole genome shotgun (WGS) entry which is preliminary data.</text>
</comment>
<protein>
    <submittedName>
        <fullName evidence="2">Uncharacterized protein</fullName>
    </submittedName>
</protein>
<sequence length="150" mass="16944">MNEFEFEQSIIRIGSVDTIADQVDTRPSSQNSQLEELGQEVDTLSEQIRSTLDPVPRTASLKNWDRRSTHSQSRSTQDTFPEDQAVNFQTSVSTLTPLKHSKEADPVEDFFGEEFEEDPTSQIAEHRLGLQVSQVSSQFKLLQGSTLKNE</sequence>
<dbReference type="AlphaFoldDB" id="A0A843USF7"/>
<accession>A0A843USF7</accession>
<feature type="region of interest" description="Disordered" evidence="1">
    <location>
        <begin position="22"/>
        <end position="88"/>
    </location>
</feature>
<evidence type="ECO:0000313" key="2">
    <source>
        <dbReference type="EMBL" id="MQL84630.1"/>
    </source>
</evidence>
<evidence type="ECO:0000313" key="3">
    <source>
        <dbReference type="Proteomes" id="UP000652761"/>
    </source>
</evidence>
<feature type="compositionally biased region" description="Polar residues" evidence="1">
    <location>
        <begin position="25"/>
        <end position="34"/>
    </location>
</feature>
<feature type="compositionally biased region" description="Low complexity" evidence="1">
    <location>
        <begin position="70"/>
        <end position="79"/>
    </location>
</feature>
<keyword evidence="3" id="KW-1185">Reference proteome</keyword>
<organism evidence="2 3">
    <name type="scientific">Colocasia esculenta</name>
    <name type="common">Wild taro</name>
    <name type="synonym">Arum esculentum</name>
    <dbReference type="NCBI Taxonomy" id="4460"/>
    <lineage>
        <taxon>Eukaryota</taxon>
        <taxon>Viridiplantae</taxon>
        <taxon>Streptophyta</taxon>
        <taxon>Embryophyta</taxon>
        <taxon>Tracheophyta</taxon>
        <taxon>Spermatophyta</taxon>
        <taxon>Magnoliopsida</taxon>
        <taxon>Liliopsida</taxon>
        <taxon>Araceae</taxon>
        <taxon>Aroideae</taxon>
        <taxon>Colocasieae</taxon>
        <taxon>Colocasia</taxon>
    </lineage>
</organism>
<gene>
    <name evidence="2" type="ORF">Taro_017139</name>
</gene>
<dbReference type="EMBL" id="NMUH01000775">
    <property type="protein sequence ID" value="MQL84630.1"/>
    <property type="molecule type" value="Genomic_DNA"/>
</dbReference>
<dbReference type="Proteomes" id="UP000652761">
    <property type="component" value="Unassembled WGS sequence"/>
</dbReference>
<proteinExistence type="predicted"/>
<feature type="non-terminal residue" evidence="2">
    <location>
        <position position="1"/>
    </location>
</feature>